<dbReference type="EMBL" id="BK032686">
    <property type="protein sequence ID" value="DAF55124.1"/>
    <property type="molecule type" value="Genomic_DNA"/>
</dbReference>
<name>A0A8S5SVL5_9CAUD</name>
<evidence type="ECO:0000313" key="1">
    <source>
        <dbReference type="EMBL" id="DAF55124.1"/>
    </source>
</evidence>
<reference evidence="1" key="1">
    <citation type="journal article" date="2021" name="Proc. Natl. Acad. Sci. U.S.A.">
        <title>A Catalog of Tens of Thousands of Viruses from Human Metagenomes Reveals Hidden Associations with Chronic Diseases.</title>
        <authorList>
            <person name="Tisza M.J."/>
            <person name="Buck C.B."/>
        </authorList>
    </citation>
    <scope>NUCLEOTIDE SEQUENCE</scope>
    <source>
        <strain evidence="1">CtDOT22</strain>
    </source>
</reference>
<accession>A0A8S5SVL5</accession>
<protein>
    <submittedName>
        <fullName evidence="1">Uncharacterized protein</fullName>
    </submittedName>
</protein>
<sequence length="31" mass="3795">MRRSKNTSFRKKLEVSNLNDHVLDYKIYLLI</sequence>
<proteinExistence type="predicted"/>
<organism evidence="1">
    <name type="scientific">Siphoviridae sp. ctDOT22</name>
    <dbReference type="NCBI Taxonomy" id="2827812"/>
    <lineage>
        <taxon>Viruses</taxon>
        <taxon>Duplodnaviria</taxon>
        <taxon>Heunggongvirae</taxon>
        <taxon>Uroviricota</taxon>
        <taxon>Caudoviricetes</taxon>
    </lineage>
</organism>